<accession>A0ABR4XNF8</accession>
<dbReference type="PRINTS" id="PR00081">
    <property type="entry name" value="GDHRDH"/>
</dbReference>
<dbReference type="EMBL" id="JQZV01000003">
    <property type="protein sequence ID" value="KGN93477.1"/>
    <property type="molecule type" value="Genomic_DNA"/>
</dbReference>
<dbReference type="Pfam" id="PF00106">
    <property type="entry name" value="adh_short"/>
    <property type="match status" value="1"/>
</dbReference>
<dbReference type="Gene3D" id="3.40.50.720">
    <property type="entry name" value="NAD(P)-binding Rossmann-like Domain"/>
    <property type="match status" value="1"/>
</dbReference>
<reference evidence="4 5" key="1">
    <citation type="submission" date="2014-08" db="EMBL/GenBank/DDBJ databases">
        <title>Porphyromonas canoris strain:OH2762 Genome sequencing.</title>
        <authorList>
            <person name="Wallis C."/>
            <person name="Deusch O."/>
            <person name="O'Flynn C."/>
            <person name="Davis I."/>
            <person name="Jospin G."/>
            <person name="Darling A.E."/>
            <person name="Coil D.A."/>
            <person name="Alexiev A."/>
            <person name="Horsfall A."/>
            <person name="Kirkwood N."/>
            <person name="Harris S."/>
            <person name="Eisen J.A."/>
        </authorList>
    </citation>
    <scope>NUCLEOTIDE SEQUENCE [LARGE SCALE GENOMIC DNA]</scope>
    <source>
        <strain evidence="5">COT-108 OH2762</strain>
    </source>
</reference>
<dbReference type="InterPro" id="IPR020904">
    <property type="entry name" value="Sc_DH/Rdtase_CS"/>
</dbReference>
<proteinExistence type="inferred from homology"/>
<evidence type="ECO:0000256" key="3">
    <source>
        <dbReference type="RuleBase" id="RU000363"/>
    </source>
</evidence>
<keyword evidence="5" id="KW-1185">Reference proteome</keyword>
<protein>
    <recommendedName>
        <fullName evidence="6">NAD(P)-dependent oxidoreductase</fullName>
    </recommendedName>
</protein>
<keyword evidence="2" id="KW-0560">Oxidoreductase</keyword>
<dbReference type="RefSeq" id="WP_036788986.1">
    <property type="nucleotide sequence ID" value="NZ_JQZV01000003.1"/>
</dbReference>
<evidence type="ECO:0000313" key="4">
    <source>
        <dbReference type="EMBL" id="KGN93477.1"/>
    </source>
</evidence>
<comment type="similarity">
    <text evidence="1 3">Belongs to the short-chain dehydrogenases/reductases (SDR) family.</text>
</comment>
<dbReference type="InterPro" id="IPR002347">
    <property type="entry name" value="SDR_fam"/>
</dbReference>
<dbReference type="PANTHER" id="PTHR42901">
    <property type="entry name" value="ALCOHOL DEHYDROGENASE"/>
    <property type="match status" value="1"/>
</dbReference>
<organism evidence="4 5">
    <name type="scientific">Porphyromonas canoris</name>
    <dbReference type="NCBI Taxonomy" id="36875"/>
    <lineage>
        <taxon>Bacteria</taxon>
        <taxon>Pseudomonadati</taxon>
        <taxon>Bacteroidota</taxon>
        <taxon>Bacteroidia</taxon>
        <taxon>Bacteroidales</taxon>
        <taxon>Porphyromonadaceae</taxon>
        <taxon>Porphyromonas</taxon>
    </lineage>
</organism>
<dbReference type="Proteomes" id="UP000030101">
    <property type="component" value="Unassembled WGS sequence"/>
</dbReference>
<dbReference type="PROSITE" id="PS00061">
    <property type="entry name" value="ADH_SHORT"/>
    <property type="match status" value="1"/>
</dbReference>
<evidence type="ECO:0000256" key="1">
    <source>
        <dbReference type="ARBA" id="ARBA00006484"/>
    </source>
</evidence>
<dbReference type="SUPFAM" id="SSF51735">
    <property type="entry name" value="NAD(P)-binding Rossmann-fold domains"/>
    <property type="match status" value="1"/>
</dbReference>
<sequence>MNKPTILVTGATSGIGRATCILLAQRIPECTIIAAGRRDERLQELKQTIESETSSQCITLSLDVRNQKDVEEKLSSNKEFKLEDIDILINNAGLAAGLSTVDEGSIDHWERMIDTNVKGLLYVSKPIVSAMKKKRTGHIINLSSVAGKDAYTGAAVYCATKFGVEAITRAMRQELVPYHIKVSSIAPGAVNTEFSQVRFDGDKDKADKVYVGFDPLYAEDIAECILFILTAPDHVNIADMTILPKSQADSRMIHKEL</sequence>
<dbReference type="PRINTS" id="PR00080">
    <property type="entry name" value="SDRFAMILY"/>
</dbReference>
<evidence type="ECO:0008006" key="6">
    <source>
        <dbReference type="Google" id="ProtNLM"/>
    </source>
</evidence>
<evidence type="ECO:0000256" key="2">
    <source>
        <dbReference type="ARBA" id="ARBA00023002"/>
    </source>
</evidence>
<evidence type="ECO:0000313" key="5">
    <source>
        <dbReference type="Proteomes" id="UP000030101"/>
    </source>
</evidence>
<dbReference type="InterPro" id="IPR036291">
    <property type="entry name" value="NAD(P)-bd_dom_sf"/>
</dbReference>
<dbReference type="PANTHER" id="PTHR42901:SF1">
    <property type="entry name" value="ALCOHOL DEHYDROGENASE"/>
    <property type="match status" value="1"/>
</dbReference>
<gene>
    <name evidence="4" type="ORF">HQ43_02270</name>
</gene>
<name>A0ABR4XNF8_9PORP</name>
<comment type="caution">
    <text evidence="4">The sequence shown here is derived from an EMBL/GenBank/DDBJ whole genome shotgun (WGS) entry which is preliminary data.</text>
</comment>